<keyword evidence="1" id="KW-1133">Transmembrane helix</keyword>
<dbReference type="AlphaFoldDB" id="A0A315YIW2"/>
<dbReference type="EMBL" id="QGDI01000010">
    <property type="protein sequence ID" value="PWJ11223.1"/>
    <property type="molecule type" value="Genomic_DNA"/>
</dbReference>
<feature type="transmembrane region" description="Helical" evidence="1">
    <location>
        <begin position="44"/>
        <end position="63"/>
    </location>
</feature>
<evidence type="ECO:0000313" key="2">
    <source>
        <dbReference type="EMBL" id="PWJ11223.1"/>
    </source>
</evidence>
<name>A0A315YIW2_RUMFL</name>
<gene>
    <name evidence="2" type="ORF">IE37_02446</name>
</gene>
<keyword evidence="1" id="KW-0812">Transmembrane</keyword>
<dbReference type="Proteomes" id="UP000245720">
    <property type="component" value="Unassembled WGS sequence"/>
</dbReference>
<evidence type="ECO:0000256" key="1">
    <source>
        <dbReference type="SAM" id="Phobius"/>
    </source>
</evidence>
<keyword evidence="1" id="KW-0472">Membrane</keyword>
<dbReference type="RefSeq" id="WP_109727180.1">
    <property type="nucleotide sequence ID" value="NZ_CACVSX010000008.1"/>
</dbReference>
<comment type="caution">
    <text evidence="2">The sequence shown here is derived from an EMBL/GenBank/DDBJ whole genome shotgun (WGS) entry which is preliminary data.</text>
</comment>
<accession>A0A315YIW2</accession>
<sequence>MKNLASKIIRVLFIVSSVCIVPISGVELYEIFRPKTAGDPRNNVVDAIFWGTFAVYYLCAWYMGRKKRTINAE</sequence>
<dbReference type="OrthoDB" id="1823913at2"/>
<evidence type="ECO:0000313" key="3">
    <source>
        <dbReference type="Proteomes" id="UP000245720"/>
    </source>
</evidence>
<feature type="transmembrane region" description="Helical" evidence="1">
    <location>
        <begin position="12"/>
        <end position="32"/>
    </location>
</feature>
<reference evidence="2 3" key="1">
    <citation type="submission" date="2018-05" db="EMBL/GenBank/DDBJ databases">
        <title>The Hungate 1000. A catalogue of reference genomes from the rumen microbiome.</title>
        <authorList>
            <person name="Kelly W."/>
        </authorList>
    </citation>
    <scope>NUCLEOTIDE SEQUENCE [LARGE SCALE GENOMIC DNA]</scope>
    <source>
        <strain evidence="2 3">SAb67</strain>
    </source>
</reference>
<protein>
    <submittedName>
        <fullName evidence="2">Uncharacterized protein</fullName>
    </submittedName>
</protein>
<organism evidence="2 3">
    <name type="scientific">Ruminococcus flavefaciens</name>
    <dbReference type="NCBI Taxonomy" id="1265"/>
    <lineage>
        <taxon>Bacteria</taxon>
        <taxon>Bacillati</taxon>
        <taxon>Bacillota</taxon>
        <taxon>Clostridia</taxon>
        <taxon>Eubacteriales</taxon>
        <taxon>Oscillospiraceae</taxon>
        <taxon>Ruminococcus</taxon>
    </lineage>
</organism>
<proteinExistence type="predicted"/>